<reference evidence="2 3" key="1">
    <citation type="journal article" date="2013" name="Int. J. Syst. Evol. Microbiol.">
        <title>Celerinatantimonas yamalensis sp. nov., a cold-adapted diazotrophic bacterium from a cold permafrost brine.</title>
        <authorList>
            <person name="Shcherbakova V."/>
            <person name="Chuvilskaya N."/>
            <person name="Rivkina E."/>
            <person name="Demidov N."/>
            <person name="Uchaeva V."/>
            <person name="Suetin S."/>
            <person name="Suzina N."/>
            <person name="Gilichinsky D."/>
        </authorList>
    </citation>
    <scope>NUCLEOTIDE SEQUENCE [LARGE SCALE GENOMIC DNA]</scope>
    <source>
        <strain evidence="2 3">C7</strain>
    </source>
</reference>
<evidence type="ECO:0000313" key="2">
    <source>
        <dbReference type="EMBL" id="MFM2486476.1"/>
    </source>
</evidence>
<dbReference type="Pfam" id="PF16036">
    <property type="entry name" value="Chalcone_3"/>
    <property type="match status" value="1"/>
</dbReference>
<proteinExistence type="predicted"/>
<keyword evidence="2" id="KW-0413">Isomerase</keyword>
<dbReference type="InterPro" id="IPR016088">
    <property type="entry name" value="Chalcone_isomerase_3-sand"/>
</dbReference>
<dbReference type="InterPro" id="IPR016087">
    <property type="entry name" value="Chalcone_isomerase"/>
</dbReference>
<protein>
    <submittedName>
        <fullName evidence="2">Chalcone isomerase family protein</fullName>
    </submittedName>
</protein>
<evidence type="ECO:0000259" key="1">
    <source>
        <dbReference type="Pfam" id="PF16036"/>
    </source>
</evidence>
<dbReference type="Gene3D" id="3.50.70.10">
    <property type="match status" value="1"/>
</dbReference>
<sequence length="170" mass="19186">MILNALLFAASLAAAEPKSNACPVPADQILLGQFTLTKWWFDIYRAQLYQAKGVQAAKQAKPGTQLQITYLRTITHQELVKQTRKEWQKIKMVQALPTQQWLDKLNTIWPNVHKGDCIAFSVTPNGTSRFYLGAQPIGTIDDKRFAKAFLSIWLSPDNGYPKQRQKLLGG</sequence>
<dbReference type="Proteomes" id="UP001629953">
    <property type="component" value="Unassembled WGS sequence"/>
</dbReference>
<keyword evidence="3" id="KW-1185">Reference proteome</keyword>
<feature type="domain" description="Chalcone isomerase" evidence="1">
    <location>
        <begin position="37"/>
        <end position="169"/>
    </location>
</feature>
<accession>A0ABW9G9V9</accession>
<name>A0ABW9G9V9_9GAMM</name>
<dbReference type="EMBL" id="JBEQCT010000008">
    <property type="protein sequence ID" value="MFM2486476.1"/>
    <property type="molecule type" value="Genomic_DNA"/>
</dbReference>
<comment type="caution">
    <text evidence="2">The sequence shown here is derived from an EMBL/GenBank/DDBJ whole genome shotgun (WGS) entry which is preliminary data.</text>
</comment>
<dbReference type="GO" id="GO:0016853">
    <property type="term" value="F:isomerase activity"/>
    <property type="evidence" value="ECO:0007669"/>
    <property type="project" value="UniProtKB-KW"/>
</dbReference>
<gene>
    <name evidence="2" type="ORF">ABUE30_15700</name>
</gene>
<dbReference type="RefSeq" id="WP_408624771.1">
    <property type="nucleotide sequence ID" value="NZ_JBEQCT010000008.1"/>
</dbReference>
<organism evidence="2 3">
    <name type="scientific">Celerinatantimonas yamalensis</name>
    <dbReference type="NCBI Taxonomy" id="559956"/>
    <lineage>
        <taxon>Bacteria</taxon>
        <taxon>Pseudomonadati</taxon>
        <taxon>Pseudomonadota</taxon>
        <taxon>Gammaproteobacteria</taxon>
        <taxon>Celerinatantimonadaceae</taxon>
        <taxon>Celerinatantimonas</taxon>
    </lineage>
</organism>
<evidence type="ECO:0000313" key="3">
    <source>
        <dbReference type="Proteomes" id="UP001629953"/>
    </source>
</evidence>